<organism evidence="8 9">
    <name type="scientific">Phenylobacterium hankyongense</name>
    <dbReference type="NCBI Taxonomy" id="1813876"/>
    <lineage>
        <taxon>Bacteria</taxon>
        <taxon>Pseudomonadati</taxon>
        <taxon>Pseudomonadota</taxon>
        <taxon>Alphaproteobacteria</taxon>
        <taxon>Caulobacterales</taxon>
        <taxon>Caulobacteraceae</taxon>
        <taxon>Phenylobacterium</taxon>
    </lineage>
</organism>
<keyword evidence="9" id="KW-1185">Reference proteome</keyword>
<reference evidence="9" key="1">
    <citation type="submission" date="2018-05" db="EMBL/GenBank/DDBJ databases">
        <authorList>
            <person name="Li X."/>
        </authorList>
    </citation>
    <scope>NUCLEOTIDE SEQUENCE [LARGE SCALE GENOMIC DNA]</scope>
    <source>
        <strain evidence="9">HKS-05</strain>
    </source>
</reference>
<comment type="similarity">
    <text evidence="2">Belongs to the polysaccharide deacetylase family.</text>
</comment>
<dbReference type="OrthoDB" id="115239at2"/>
<dbReference type="SUPFAM" id="SSF88713">
    <property type="entry name" value="Glycoside hydrolase/deacetylase"/>
    <property type="match status" value="1"/>
</dbReference>
<dbReference type="Pfam" id="PF01522">
    <property type="entry name" value="Polysacc_deac_1"/>
    <property type="match status" value="1"/>
</dbReference>
<dbReference type="InterPro" id="IPR050248">
    <property type="entry name" value="Polysacc_deacetylase_ArnD"/>
</dbReference>
<dbReference type="PROSITE" id="PS51677">
    <property type="entry name" value="NODB"/>
    <property type="match status" value="1"/>
</dbReference>
<comment type="caution">
    <text evidence="8">The sequence shown here is derived from an EMBL/GenBank/DDBJ whole genome shotgun (WGS) entry which is preliminary data.</text>
</comment>
<evidence type="ECO:0000256" key="4">
    <source>
        <dbReference type="ARBA" id="ARBA00022723"/>
    </source>
</evidence>
<accession>A0A328B3F1</accession>
<evidence type="ECO:0000256" key="3">
    <source>
        <dbReference type="ARBA" id="ARBA00020071"/>
    </source>
</evidence>
<evidence type="ECO:0000313" key="9">
    <source>
        <dbReference type="Proteomes" id="UP000249842"/>
    </source>
</evidence>
<protein>
    <recommendedName>
        <fullName evidence="3">Chitooligosaccharide deacetylase</fullName>
    </recommendedName>
    <alternativeName>
        <fullName evidence="6">Nodulation protein B</fullName>
    </alternativeName>
</protein>
<dbReference type="GO" id="GO:0016810">
    <property type="term" value="F:hydrolase activity, acting on carbon-nitrogen (but not peptide) bonds"/>
    <property type="evidence" value="ECO:0007669"/>
    <property type="project" value="InterPro"/>
</dbReference>
<dbReference type="Proteomes" id="UP000249842">
    <property type="component" value="Unassembled WGS sequence"/>
</dbReference>
<keyword evidence="4" id="KW-0479">Metal-binding</keyword>
<dbReference type="EMBL" id="QFYP01000001">
    <property type="protein sequence ID" value="RAK61743.1"/>
    <property type="molecule type" value="Genomic_DNA"/>
</dbReference>
<dbReference type="PANTHER" id="PTHR10587">
    <property type="entry name" value="GLYCOSYL TRANSFERASE-RELATED"/>
    <property type="match status" value="1"/>
</dbReference>
<dbReference type="PANTHER" id="PTHR10587:SF133">
    <property type="entry name" value="CHITIN DEACETYLASE 1-RELATED"/>
    <property type="match status" value="1"/>
</dbReference>
<name>A0A328B3F1_9CAUL</name>
<dbReference type="InterPro" id="IPR011330">
    <property type="entry name" value="Glyco_hydro/deAcase_b/a-brl"/>
</dbReference>
<gene>
    <name evidence="8" type="ORF">DJ021_08535</name>
</gene>
<comment type="function">
    <text evidence="1">Is involved in generating a small heat-stable compound (Nod), an acylated oligomer of N-acetylglucosamine, that stimulates mitosis in various plant protoplasts.</text>
</comment>
<keyword evidence="5" id="KW-0378">Hydrolase</keyword>
<dbReference type="GO" id="GO:0016020">
    <property type="term" value="C:membrane"/>
    <property type="evidence" value="ECO:0007669"/>
    <property type="project" value="TreeGrafter"/>
</dbReference>
<evidence type="ECO:0000256" key="1">
    <source>
        <dbReference type="ARBA" id="ARBA00003236"/>
    </source>
</evidence>
<evidence type="ECO:0000256" key="5">
    <source>
        <dbReference type="ARBA" id="ARBA00022801"/>
    </source>
</evidence>
<sequence length="277" mass="30814">MSLSDDAGYAADTTRALLAGLRRHHLPATGFVIGEKLDGGPAQARLADQWLRAGMPLGNHTYSHASLNKTPVADYIADVARADAMLRPLVAARHRSLRWFRHPYLETGLTLETRRTFEDWLAGQGYAVAPVTMENSDWMFALPYDEAVLAHDTAGAARIRQAYLDYTGKAVAWYRQAGRQLLGRRPDFVFLLHASRLNADSLDALSTILRHDHLRPITLDHAMRDPAYRIADAYAGPDGDEWLSRWSRTLGKALDWDSFPEPPAAISAANDRLDTTP</sequence>
<dbReference type="Gene3D" id="3.20.20.370">
    <property type="entry name" value="Glycoside hydrolase/deacetylase"/>
    <property type="match status" value="1"/>
</dbReference>
<dbReference type="GO" id="GO:0005975">
    <property type="term" value="P:carbohydrate metabolic process"/>
    <property type="evidence" value="ECO:0007669"/>
    <property type="project" value="InterPro"/>
</dbReference>
<dbReference type="AlphaFoldDB" id="A0A328B3F1"/>
<evidence type="ECO:0000256" key="2">
    <source>
        <dbReference type="ARBA" id="ARBA00010973"/>
    </source>
</evidence>
<evidence type="ECO:0000259" key="7">
    <source>
        <dbReference type="PROSITE" id="PS51677"/>
    </source>
</evidence>
<feature type="domain" description="NodB homology" evidence="7">
    <location>
        <begin position="1"/>
        <end position="220"/>
    </location>
</feature>
<dbReference type="GO" id="GO:0046872">
    <property type="term" value="F:metal ion binding"/>
    <property type="evidence" value="ECO:0007669"/>
    <property type="project" value="UniProtKB-KW"/>
</dbReference>
<proteinExistence type="inferred from homology"/>
<evidence type="ECO:0000313" key="8">
    <source>
        <dbReference type="EMBL" id="RAK61743.1"/>
    </source>
</evidence>
<dbReference type="InterPro" id="IPR002509">
    <property type="entry name" value="NODB_dom"/>
</dbReference>
<evidence type="ECO:0000256" key="6">
    <source>
        <dbReference type="ARBA" id="ARBA00032976"/>
    </source>
</evidence>